<reference evidence="3 4" key="1">
    <citation type="submission" date="2020-08" db="EMBL/GenBank/DDBJ databases">
        <title>Genomic Encyclopedia of Type Strains, Phase IV (KMG-IV): sequencing the most valuable type-strain genomes for metagenomic binning, comparative biology and taxonomic classification.</title>
        <authorList>
            <person name="Goeker M."/>
        </authorList>
    </citation>
    <scope>NUCLEOTIDE SEQUENCE [LARGE SCALE GENOMIC DNA]</scope>
    <source>
        <strain evidence="3 4">DSM 27165</strain>
    </source>
</reference>
<sequence>MRKSIISLVLLGSVFAAHARADELKLRENVPDQYVVVKGDTLWDISGRFLKQPWRWPEIWRLNKDEIKNPHWIYPGDVIMLDLSDGSPRLRLKRKGENIGNGMLKLKPQVRVEELYQFAVPTIAPSVIEPYLSQPLVVSESQLQAAPRIAQTEDGRVIVAEGENAYAVGIKDEESTGHWQIFRKGRPLYNPDSKDGKELLGYEAIYLGDARALKKDDKVTTLRITSTKQEVLINDRLVPATRQDVFNYVPHAPDFDLKGRVIANYGGVSIGGQYSIMIINKGLQDGLEIGHVVALYKQGRPIVKENPRDETIYTPSERNGLAFVFRVFDRVSYALVTNADRPIELNDEVRQP</sequence>
<keyword evidence="4" id="KW-1185">Reference proteome</keyword>
<keyword evidence="1" id="KW-0732">Signal</keyword>
<dbReference type="SMART" id="SM00257">
    <property type="entry name" value="LysM"/>
    <property type="match status" value="1"/>
</dbReference>
<comment type="caution">
    <text evidence="3">The sequence shown here is derived from an EMBL/GenBank/DDBJ whole genome shotgun (WGS) entry which is preliminary data.</text>
</comment>
<evidence type="ECO:0000256" key="1">
    <source>
        <dbReference type="SAM" id="SignalP"/>
    </source>
</evidence>
<dbReference type="EMBL" id="JACHHY010000003">
    <property type="protein sequence ID" value="MBB5017351.1"/>
    <property type="molecule type" value="Genomic_DNA"/>
</dbReference>
<dbReference type="Pfam" id="PF01476">
    <property type="entry name" value="LysM"/>
    <property type="match status" value="1"/>
</dbReference>
<accession>A0A840MQ27</accession>
<dbReference type="PANTHER" id="PTHR34700:SF4">
    <property type="entry name" value="PHAGE-LIKE ELEMENT PBSX PROTEIN XKDP"/>
    <property type="match status" value="1"/>
</dbReference>
<feature type="domain" description="LysM" evidence="2">
    <location>
        <begin position="32"/>
        <end position="81"/>
    </location>
</feature>
<evidence type="ECO:0000313" key="4">
    <source>
        <dbReference type="Proteomes" id="UP000575898"/>
    </source>
</evidence>
<proteinExistence type="predicted"/>
<dbReference type="InterPro" id="IPR018392">
    <property type="entry name" value="LysM"/>
</dbReference>
<dbReference type="Gene3D" id="3.10.350.10">
    <property type="entry name" value="LysM domain"/>
    <property type="match status" value="1"/>
</dbReference>
<evidence type="ECO:0000313" key="3">
    <source>
        <dbReference type="EMBL" id="MBB5017351.1"/>
    </source>
</evidence>
<dbReference type="PANTHER" id="PTHR34700">
    <property type="entry name" value="POTASSIUM BINDING PROTEIN KBP"/>
    <property type="match status" value="1"/>
</dbReference>
<dbReference type="CDD" id="cd00118">
    <property type="entry name" value="LysM"/>
    <property type="match status" value="1"/>
</dbReference>
<dbReference type="RefSeq" id="WP_184035010.1">
    <property type="nucleotide sequence ID" value="NZ_JACHHY010000003.1"/>
</dbReference>
<dbReference type="SUPFAM" id="SSF54106">
    <property type="entry name" value="LysM domain"/>
    <property type="match status" value="1"/>
</dbReference>
<dbReference type="InterPro" id="IPR036779">
    <property type="entry name" value="LysM_dom_sf"/>
</dbReference>
<protein>
    <recommendedName>
        <fullName evidence="2">LysM domain-containing protein</fullName>
    </recommendedName>
</protein>
<evidence type="ECO:0000259" key="2">
    <source>
        <dbReference type="PROSITE" id="PS51782"/>
    </source>
</evidence>
<feature type="signal peptide" evidence="1">
    <location>
        <begin position="1"/>
        <end position="19"/>
    </location>
</feature>
<dbReference type="AlphaFoldDB" id="A0A840MQ27"/>
<name>A0A840MQ27_9PROT</name>
<feature type="chain" id="PRO_5032471219" description="LysM domain-containing protein" evidence="1">
    <location>
        <begin position="20"/>
        <end position="352"/>
    </location>
</feature>
<organism evidence="3 4">
    <name type="scientific">Chitinivorax tropicus</name>
    <dbReference type="NCBI Taxonomy" id="714531"/>
    <lineage>
        <taxon>Bacteria</taxon>
        <taxon>Pseudomonadati</taxon>
        <taxon>Pseudomonadota</taxon>
        <taxon>Betaproteobacteria</taxon>
        <taxon>Chitinivorax</taxon>
    </lineage>
</organism>
<dbReference type="InterPro" id="IPR052196">
    <property type="entry name" value="Bact_Kbp"/>
</dbReference>
<dbReference type="Proteomes" id="UP000575898">
    <property type="component" value="Unassembled WGS sequence"/>
</dbReference>
<gene>
    <name evidence="3" type="ORF">HNQ59_000615</name>
</gene>
<dbReference type="PROSITE" id="PS51782">
    <property type="entry name" value="LYSM"/>
    <property type="match status" value="1"/>
</dbReference>